<feature type="repeat" description="ANK" evidence="3">
    <location>
        <begin position="236"/>
        <end position="265"/>
    </location>
</feature>
<dbReference type="GeneID" id="19883783"/>
<dbReference type="PROSITE" id="PS50088">
    <property type="entry name" value="ANK_REPEAT"/>
    <property type="match status" value="4"/>
</dbReference>
<dbReference type="InParanoid" id="J4UV07"/>
<dbReference type="Proteomes" id="UP000002762">
    <property type="component" value="Unassembled WGS sequence"/>
</dbReference>
<dbReference type="Pfam" id="PF13637">
    <property type="entry name" value="Ank_4"/>
    <property type="match status" value="1"/>
</dbReference>
<dbReference type="Gene3D" id="1.25.40.20">
    <property type="entry name" value="Ankyrin repeat-containing domain"/>
    <property type="match status" value="1"/>
</dbReference>
<feature type="repeat" description="ANK" evidence="3">
    <location>
        <begin position="299"/>
        <end position="331"/>
    </location>
</feature>
<keyword evidence="1" id="KW-0677">Repeat</keyword>
<sequence length="393" mass="43060">MEAALASLPMNLSETYGRMIENIPRELARDAIRLLQFLVHSKQPLTLTEVKEIIDTQIETESPGFDIKRRLFYETDVLHYCPGLVTVVDAADKQLHLAHFTVKEYLVGEHQFNITAASISITKTCLAYLTGISPSHREMHRDFPMVYRAADFWARYAMLAQDSEAIVRATICFLEEEATFQLWTRLYEPDWLFQNTPGSPRGSRLYYSCFLGLVATARYLIDKGAGVNAQGGVYGNALQAASIESHQEIVQLLLDKGADINAQGGEHGNALQAATYIGHQGIIQLLLDKGAAINAQGGKYTNAFQAASLQGNQAIVQLLLDNGAAINAQGGKYSNALQAASFRGHQEVVQLLLDKGADANAQGGKFGKAITAASDRGHREIVQLLLDHETKAI</sequence>
<dbReference type="SUPFAM" id="SSF48403">
    <property type="entry name" value="Ankyrin repeat"/>
    <property type="match status" value="1"/>
</dbReference>
<dbReference type="Pfam" id="PF22939">
    <property type="entry name" value="WHD_GPIID"/>
    <property type="match status" value="1"/>
</dbReference>
<dbReference type="RefSeq" id="XP_008594090.1">
    <property type="nucleotide sequence ID" value="XM_008595868.1"/>
</dbReference>
<dbReference type="STRING" id="655819.J4UV07"/>
<protein>
    <submittedName>
        <fullName evidence="5">Ankyrin repeat protein</fullName>
    </submittedName>
</protein>
<gene>
    <name evidence="5" type="ORF">BBA_00771</name>
</gene>
<dbReference type="PANTHER" id="PTHR24198">
    <property type="entry name" value="ANKYRIN REPEAT AND PROTEIN KINASE DOMAIN-CONTAINING PROTEIN"/>
    <property type="match status" value="1"/>
</dbReference>
<evidence type="ECO:0000259" key="4">
    <source>
        <dbReference type="Pfam" id="PF22939"/>
    </source>
</evidence>
<proteinExistence type="predicted"/>
<reference evidence="5 6" key="1">
    <citation type="journal article" date="2012" name="Sci. Rep.">
        <title>Genomic perspectives on the evolution of fungal entomopathogenicity in Beauveria bassiana.</title>
        <authorList>
            <person name="Xiao G."/>
            <person name="Ying S.H."/>
            <person name="Zheng P."/>
            <person name="Wang Z.L."/>
            <person name="Zhang S."/>
            <person name="Xie X.Q."/>
            <person name="Shang Y."/>
            <person name="St Leger R.J."/>
            <person name="Zhao G.P."/>
            <person name="Wang C."/>
            <person name="Feng M.G."/>
        </authorList>
    </citation>
    <scope>NUCLEOTIDE SEQUENCE [LARGE SCALE GENOMIC DNA]</scope>
    <source>
        <strain evidence="5 6">ARSEF 2860</strain>
    </source>
</reference>
<evidence type="ECO:0000256" key="1">
    <source>
        <dbReference type="ARBA" id="ARBA00022737"/>
    </source>
</evidence>
<feature type="domain" description="GPI inositol-deacylase winged helix" evidence="4">
    <location>
        <begin position="29"/>
        <end position="109"/>
    </location>
</feature>
<evidence type="ECO:0000256" key="3">
    <source>
        <dbReference type="PROSITE-ProRule" id="PRU00023"/>
    </source>
</evidence>
<dbReference type="EMBL" id="JH725151">
    <property type="protein sequence ID" value="EJP69902.1"/>
    <property type="molecule type" value="Genomic_DNA"/>
</dbReference>
<organism evidence="5 6">
    <name type="scientific">Beauveria bassiana (strain ARSEF 2860)</name>
    <name type="common">White muscardine disease fungus</name>
    <name type="synonym">Tritirachium shiotae</name>
    <dbReference type="NCBI Taxonomy" id="655819"/>
    <lineage>
        <taxon>Eukaryota</taxon>
        <taxon>Fungi</taxon>
        <taxon>Dikarya</taxon>
        <taxon>Ascomycota</taxon>
        <taxon>Pezizomycotina</taxon>
        <taxon>Sordariomycetes</taxon>
        <taxon>Hypocreomycetidae</taxon>
        <taxon>Hypocreales</taxon>
        <taxon>Cordycipitaceae</taxon>
        <taxon>Beauveria</taxon>
    </lineage>
</organism>
<evidence type="ECO:0000313" key="5">
    <source>
        <dbReference type="EMBL" id="EJP69902.1"/>
    </source>
</evidence>
<evidence type="ECO:0000313" key="6">
    <source>
        <dbReference type="Proteomes" id="UP000002762"/>
    </source>
</evidence>
<feature type="repeat" description="ANK" evidence="3">
    <location>
        <begin position="332"/>
        <end position="364"/>
    </location>
</feature>
<dbReference type="HOGENOM" id="CLU_000288_34_23_1"/>
<dbReference type="PANTHER" id="PTHR24198:SF165">
    <property type="entry name" value="ANKYRIN REPEAT-CONTAINING PROTEIN-RELATED"/>
    <property type="match status" value="1"/>
</dbReference>
<dbReference type="SMART" id="SM00248">
    <property type="entry name" value="ANK"/>
    <property type="match status" value="5"/>
</dbReference>
<dbReference type="OrthoDB" id="4869823at2759"/>
<keyword evidence="2 3" id="KW-0040">ANK repeat</keyword>
<dbReference type="InterPro" id="IPR036770">
    <property type="entry name" value="Ankyrin_rpt-contain_sf"/>
</dbReference>
<dbReference type="InterPro" id="IPR054471">
    <property type="entry name" value="GPIID_WHD"/>
</dbReference>
<dbReference type="PROSITE" id="PS50297">
    <property type="entry name" value="ANK_REP_REGION"/>
    <property type="match status" value="2"/>
</dbReference>
<name>J4UV07_BEAB2</name>
<dbReference type="AlphaFoldDB" id="J4UV07"/>
<evidence type="ECO:0000256" key="2">
    <source>
        <dbReference type="ARBA" id="ARBA00023043"/>
    </source>
</evidence>
<accession>J4UV07</accession>
<keyword evidence="6" id="KW-1185">Reference proteome</keyword>
<feature type="repeat" description="ANK" evidence="3">
    <location>
        <begin position="266"/>
        <end position="298"/>
    </location>
</feature>
<dbReference type="InterPro" id="IPR002110">
    <property type="entry name" value="Ankyrin_rpt"/>
</dbReference>
<dbReference type="Pfam" id="PF12796">
    <property type="entry name" value="Ank_2"/>
    <property type="match status" value="1"/>
</dbReference>